<comment type="caution">
    <text evidence="1">The sequence shown here is derived from an EMBL/GenBank/DDBJ whole genome shotgun (WGS) entry which is preliminary data.</text>
</comment>
<dbReference type="Proteomes" id="UP001139485">
    <property type="component" value="Unassembled WGS sequence"/>
</dbReference>
<accession>A0A9X2D4W8</accession>
<dbReference type="AlphaFoldDB" id="A0A9X2D4W8"/>
<dbReference type="RefSeq" id="WP_250826005.1">
    <property type="nucleotide sequence ID" value="NZ_JAMOIL010000001.1"/>
</dbReference>
<evidence type="ECO:0000313" key="1">
    <source>
        <dbReference type="EMBL" id="MCM0619115.1"/>
    </source>
</evidence>
<gene>
    <name evidence="1" type="ORF">M8330_02250</name>
</gene>
<keyword evidence="2" id="KW-1185">Reference proteome</keyword>
<protein>
    <submittedName>
        <fullName evidence="1">Uncharacterized protein</fullName>
    </submittedName>
</protein>
<sequence>MTSTAPLSTARPVSTAALQQFQAAHRRTWDVRLVGESFPAVLDHLEARYAIGSDELGRVLIQHQPTGEVESFATRDLAVALDVLLTREIEAAQELDRQHAGAGAHRRFQVLSFSAA</sequence>
<reference evidence="1" key="1">
    <citation type="submission" date="2022-05" db="EMBL/GenBank/DDBJ databases">
        <authorList>
            <person name="Tuo L."/>
        </authorList>
    </citation>
    <scope>NUCLEOTIDE SEQUENCE</scope>
    <source>
        <strain evidence="1">BSK12Z-4</strain>
    </source>
</reference>
<dbReference type="EMBL" id="JAMOIL010000001">
    <property type="protein sequence ID" value="MCM0619115.1"/>
    <property type="molecule type" value="Genomic_DNA"/>
</dbReference>
<proteinExistence type="predicted"/>
<name>A0A9X2D4W8_9ACTN</name>
<evidence type="ECO:0000313" key="2">
    <source>
        <dbReference type="Proteomes" id="UP001139485"/>
    </source>
</evidence>
<organism evidence="1 2">
    <name type="scientific">Nocardioides bruguierae</name>
    <dbReference type="NCBI Taxonomy" id="2945102"/>
    <lineage>
        <taxon>Bacteria</taxon>
        <taxon>Bacillati</taxon>
        <taxon>Actinomycetota</taxon>
        <taxon>Actinomycetes</taxon>
        <taxon>Propionibacteriales</taxon>
        <taxon>Nocardioidaceae</taxon>
        <taxon>Nocardioides</taxon>
    </lineage>
</organism>